<dbReference type="Proteomes" id="UP000332933">
    <property type="component" value="Unassembled WGS sequence"/>
</dbReference>
<evidence type="ECO:0000313" key="4">
    <source>
        <dbReference type="EMBL" id="VFT97784.1"/>
    </source>
</evidence>
<evidence type="ECO:0000313" key="5">
    <source>
        <dbReference type="Proteomes" id="UP000332933"/>
    </source>
</evidence>
<feature type="region of interest" description="Disordered" evidence="2">
    <location>
        <begin position="1"/>
        <end position="97"/>
    </location>
</feature>
<dbReference type="AlphaFoldDB" id="A0A485LIS6"/>
<gene>
    <name evidence="4" type="primary">Aste57867_21110</name>
    <name evidence="3" type="ORF">As57867_021042</name>
    <name evidence="4" type="ORF">ASTE57867_21110</name>
</gene>
<evidence type="ECO:0000313" key="3">
    <source>
        <dbReference type="EMBL" id="KAF0687139.1"/>
    </source>
</evidence>
<accession>A0A485LIS6</accession>
<sequence length="628" mass="70504">MRRSSRVQAVEAAKVQKEEKEASVPITPVKKRRGKRESTEPAPNDDEAPNGRGKKEASTTSTRKASVGGSPSTTTMATPTGKATPKKRFSLGANYDSDDDALLGQLEDALPVKRKPKKTKKTADPFDSLDALFAENNIEQEKKRARAEKLAQLRQENQDMKEQQCSLKQLSSEIETNMKDLQADDHLFSIEDQVEVEQFGYVFEPMTEPLKYMPFLPSEYERHGPFGLVFECMATTDDDELASLLWSQAIIVLAVEIKLEVPHAICHWLFSIVSSHSNAHVIRGAFMNLVSLLVAGRANVSHLTYGLPHATLCRGNTFPAAKYDWRVSFNDFLGSFRTYGFKESKRALNSKQKAHGHAVAGSGTRSIPFPSVNMEHVTTLFILSLRAHALRLSDYDLCTSCIFFLRMQFEEILRPQLCELSSYCLEVLLDAFPSKEWRVQYAPLLIKRIAGVKEGFFQSAAAWLTIARRLPRTERGTQLTTGLAIYVLQHRPDSREEQVATSEEPLKFPLQCDLVLDIVSTSVDSLIATYAPNDAREIVPPYDLICTKIALMDLALQAFLNYLQPSDMRLILEKLDSLALANKATVVVQWHEMKTLVSLMRRKYAAENLRIGRLSTSPKAKVVLFIDD</sequence>
<reference evidence="4 5" key="1">
    <citation type="submission" date="2019-03" db="EMBL/GenBank/DDBJ databases">
        <authorList>
            <person name="Gaulin E."/>
            <person name="Dumas B."/>
        </authorList>
    </citation>
    <scope>NUCLEOTIDE SEQUENCE [LARGE SCALE GENOMIC DNA]</scope>
    <source>
        <strain evidence="4">CBS 568.67</strain>
    </source>
</reference>
<feature type="compositionally biased region" description="Low complexity" evidence="2">
    <location>
        <begin position="68"/>
        <end position="83"/>
    </location>
</feature>
<name>A0A485LIS6_9STRA</name>
<evidence type="ECO:0000256" key="2">
    <source>
        <dbReference type="SAM" id="MobiDB-lite"/>
    </source>
</evidence>
<dbReference type="EMBL" id="CAADRA010006983">
    <property type="protein sequence ID" value="VFT97784.1"/>
    <property type="molecule type" value="Genomic_DNA"/>
</dbReference>
<organism evidence="4 5">
    <name type="scientific">Aphanomyces stellatus</name>
    <dbReference type="NCBI Taxonomy" id="120398"/>
    <lineage>
        <taxon>Eukaryota</taxon>
        <taxon>Sar</taxon>
        <taxon>Stramenopiles</taxon>
        <taxon>Oomycota</taxon>
        <taxon>Saprolegniomycetes</taxon>
        <taxon>Saprolegniales</taxon>
        <taxon>Verrucalvaceae</taxon>
        <taxon>Aphanomyces</taxon>
    </lineage>
</organism>
<protein>
    <submittedName>
        <fullName evidence="4">Aste57867_21110 protein</fullName>
    </submittedName>
</protein>
<proteinExistence type="predicted"/>
<evidence type="ECO:0000256" key="1">
    <source>
        <dbReference type="SAM" id="Coils"/>
    </source>
</evidence>
<keyword evidence="1" id="KW-0175">Coiled coil</keyword>
<reference evidence="3" key="2">
    <citation type="submission" date="2019-06" db="EMBL/GenBank/DDBJ databases">
        <title>Genomics analysis of Aphanomyces spp. identifies a new class of oomycete effector associated with host adaptation.</title>
        <authorList>
            <person name="Gaulin E."/>
        </authorList>
    </citation>
    <scope>NUCLEOTIDE SEQUENCE</scope>
    <source>
        <strain evidence="3">CBS 578.67</strain>
    </source>
</reference>
<keyword evidence="5" id="KW-1185">Reference proteome</keyword>
<feature type="coiled-coil region" evidence="1">
    <location>
        <begin position="143"/>
        <end position="173"/>
    </location>
</feature>
<dbReference type="EMBL" id="VJMH01006957">
    <property type="protein sequence ID" value="KAF0687139.1"/>
    <property type="molecule type" value="Genomic_DNA"/>
</dbReference>
<dbReference type="OrthoDB" id="110562at2759"/>